<comment type="caution">
    <text evidence="3">The sequence shown here is derived from an EMBL/GenBank/DDBJ whole genome shotgun (WGS) entry which is preliminary data.</text>
</comment>
<dbReference type="InterPro" id="IPR008928">
    <property type="entry name" value="6-hairpin_glycosidase_sf"/>
</dbReference>
<accession>A0ABV3JYI1</accession>
<gene>
    <name evidence="3" type="ORF">AB0L16_15930</name>
</gene>
<evidence type="ECO:0000313" key="3">
    <source>
        <dbReference type="EMBL" id="MEV5507946.1"/>
    </source>
</evidence>
<protein>
    <submittedName>
        <fullName evidence="3">Glycoside hydrolase family 15 protein</fullName>
    </submittedName>
</protein>
<feature type="domain" description="Trehalase-like N-terminal" evidence="2">
    <location>
        <begin position="17"/>
        <end position="189"/>
    </location>
</feature>
<dbReference type="Proteomes" id="UP001552594">
    <property type="component" value="Unassembled WGS sequence"/>
</dbReference>
<proteinExistence type="predicted"/>
<dbReference type="GO" id="GO:0016787">
    <property type="term" value="F:hydrolase activity"/>
    <property type="evidence" value="ECO:0007669"/>
    <property type="project" value="UniProtKB-KW"/>
</dbReference>
<dbReference type="InterPro" id="IPR012341">
    <property type="entry name" value="6hp_glycosidase-like_sf"/>
</dbReference>
<name>A0ABV3JYI1_STRON</name>
<dbReference type="PANTHER" id="PTHR31616">
    <property type="entry name" value="TREHALASE"/>
    <property type="match status" value="1"/>
</dbReference>
<keyword evidence="3" id="KW-0378">Hydrolase</keyword>
<dbReference type="Pfam" id="PF00723">
    <property type="entry name" value="Glyco_hydro_15"/>
    <property type="match status" value="1"/>
</dbReference>
<dbReference type="SUPFAM" id="SSF48208">
    <property type="entry name" value="Six-hairpin glycosidases"/>
    <property type="match status" value="1"/>
</dbReference>
<dbReference type="Pfam" id="PF19291">
    <property type="entry name" value="TREH_N"/>
    <property type="match status" value="1"/>
</dbReference>
<evidence type="ECO:0000259" key="1">
    <source>
        <dbReference type="Pfam" id="PF00723"/>
    </source>
</evidence>
<dbReference type="Gene3D" id="1.50.10.10">
    <property type="match status" value="1"/>
</dbReference>
<dbReference type="InterPro" id="IPR011613">
    <property type="entry name" value="GH15-like"/>
</dbReference>
<dbReference type="PANTHER" id="PTHR31616:SF0">
    <property type="entry name" value="GLUCAN 1,4-ALPHA-GLUCOSIDASE"/>
    <property type="match status" value="1"/>
</dbReference>
<dbReference type="RefSeq" id="WP_109280145.1">
    <property type="nucleotide sequence ID" value="NZ_JBFAUK010000011.1"/>
</dbReference>
<sequence length="619" mass="68672">MKHELTAPPPAAAGYLPIEDHGIIGDLHTVALVGVDGTIDWCCLPRFDSPSVFGGLLDARRGGSFSVSVRDVERTKQMYMPDSNVLLTRFLAEHAVAELYDFMVPDHPASAAGAARQIIRQMRVLRGRATVDVRCRPAFDYGRTPHTVTVLPDAGALFGSTAGSLALRSSVPLSTDGEAAAATVTLEPGQTLELSAQWEGEPGRIEFGEANRLLDRTLSYWDGWLRQSKYSGRYREVVERSALVLKLLVYQPTGALVAAPTTSLPESFQGGRNWDYRYTWIRDAAFTLYALMRLGFTEEAAAFIDWLHQRCVEVPPGSGLQVLYGIDGRSELPETVLEHLEGYRGAKPVRVGNAAVLQTQLDIHGELMDSVYLYNKYGEPISYELWEALTRQLEWLEKHWEDPDDGIWETRGGPRRFTYSALMTWVAFERAMRIARHRGMPAPVERWRDTAAEAYHYVQDACWVPELGAYTQSADSSVLDASLLVMPLVKFAGPKDPRFLSTVRGMERQLVSDSLVYRYRSEGFDGLPGGEGTFNLCSFWYVEALARAGRVGEARYVFEKMITHANHLGLYAEEIGPAGESLGNFPQAFTHLALISAATNLDRAVGTHRGPIARRCGSS</sequence>
<evidence type="ECO:0000313" key="4">
    <source>
        <dbReference type="Proteomes" id="UP001552594"/>
    </source>
</evidence>
<evidence type="ECO:0000259" key="2">
    <source>
        <dbReference type="Pfam" id="PF19291"/>
    </source>
</evidence>
<keyword evidence="4" id="KW-1185">Reference proteome</keyword>
<dbReference type="EMBL" id="JBFAUK010000011">
    <property type="protein sequence ID" value="MEV5507946.1"/>
    <property type="molecule type" value="Genomic_DNA"/>
</dbReference>
<dbReference type="InterPro" id="IPR045582">
    <property type="entry name" value="Trehalase-like_N"/>
</dbReference>
<reference evidence="3 4" key="1">
    <citation type="submission" date="2024-06" db="EMBL/GenBank/DDBJ databases">
        <title>The Natural Products Discovery Center: Release of the First 8490 Sequenced Strains for Exploring Actinobacteria Biosynthetic Diversity.</title>
        <authorList>
            <person name="Kalkreuter E."/>
            <person name="Kautsar S.A."/>
            <person name="Yang D."/>
            <person name="Bader C.D."/>
            <person name="Teijaro C.N."/>
            <person name="Fluegel L."/>
            <person name="Davis C.M."/>
            <person name="Simpson J.R."/>
            <person name="Lauterbach L."/>
            <person name="Steele A.D."/>
            <person name="Gui C."/>
            <person name="Meng S."/>
            <person name="Li G."/>
            <person name="Viehrig K."/>
            <person name="Ye F."/>
            <person name="Su P."/>
            <person name="Kiefer A.F."/>
            <person name="Nichols A."/>
            <person name="Cepeda A.J."/>
            <person name="Yan W."/>
            <person name="Fan B."/>
            <person name="Jiang Y."/>
            <person name="Adhikari A."/>
            <person name="Zheng C.-J."/>
            <person name="Schuster L."/>
            <person name="Cowan T.M."/>
            <person name="Smanski M.J."/>
            <person name="Chevrette M.G."/>
            <person name="De Carvalho L.P.S."/>
            <person name="Shen B."/>
        </authorList>
    </citation>
    <scope>NUCLEOTIDE SEQUENCE [LARGE SCALE GENOMIC DNA]</scope>
    <source>
        <strain evidence="3 4">NPDC052347</strain>
    </source>
</reference>
<organism evidence="3 4">
    <name type="scientific">Streptomyces orinoci</name>
    <name type="common">Streptoverticillium orinoci</name>
    <dbReference type="NCBI Taxonomy" id="67339"/>
    <lineage>
        <taxon>Bacteria</taxon>
        <taxon>Bacillati</taxon>
        <taxon>Actinomycetota</taxon>
        <taxon>Actinomycetes</taxon>
        <taxon>Kitasatosporales</taxon>
        <taxon>Streptomycetaceae</taxon>
        <taxon>Streptomyces</taxon>
    </lineage>
</organism>
<feature type="domain" description="GH15-like" evidence="1">
    <location>
        <begin position="232"/>
        <end position="598"/>
    </location>
</feature>